<proteinExistence type="inferred from homology"/>
<evidence type="ECO:0000259" key="13">
    <source>
        <dbReference type="Pfam" id="PF13288"/>
    </source>
</evidence>
<dbReference type="SUPFAM" id="SSF51735">
    <property type="entry name" value="NAD(P)-binding Rossmann-fold domains"/>
    <property type="match status" value="1"/>
</dbReference>
<dbReference type="InterPro" id="IPR003821">
    <property type="entry name" value="DXP_reductoisomerase"/>
</dbReference>
<feature type="binding site" evidence="9">
    <location>
        <position position="155"/>
    </location>
    <ligand>
        <name>Mn(2+)</name>
        <dbReference type="ChEBI" id="CHEBI:29035"/>
    </ligand>
</feature>
<feature type="binding site" evidence="9">
    <location>
        <position position="133"/>
    </location>
    <ligand>
        <name>NADPH</name>
        <dbReference type="ChEBI" id="CHEBI:57783"/>
    </ligand>
</feature>
<feature type="binding site" evidence="9">
    <location>
        <position position="217"/>
    </location>
    <ligand>
        <name>1-deoxy-D-xylulose 5-phosphate</name>
        <dbReference type="ChEBI" id="CHEBI:57792"/>
    </ligand>
</feature>
<dbReference type="AlphaFoldDB" id="A0A542ZAD1"/>
<comment type="pathway">
    <text evidence="1 9">Isoprenoid biosynthesis; isopentenyl diphosphate biosynthesis via DXP pathway; isopentenyl diphosphate from 1-deoxy-D-xylulose 5-phosphate: step 1/6.</text>
</comment>
<name>A0A542ZAD1_9ACTN</name>
<dbReference type="Gene3D" id="1.10.1740.10">
    <property type="match status" value="1"/>
</dbReference>
<evidence type="ECO:0000256" key="2">
    <source>
        <dbReference type="ARBA" id="ARBA00006825"/>
    </source>
</evidence>
<dbReference type="FunFam" id="3.40.50.720:FF:000045">
    <property type="entry name" value="1-deoxy-D-xylulose 5-phosphate reductoisomerase"/>
    <property type="match status" value="1"/>
</dbReference>
<feature type="domain" description="DXP reductoisomerase C-terminal" evidence="13">
    <location>
        <begin position="267"/>
        <end position="404"/>
    </location>
</feature>
<evidence type="ECO:0000256" key="7">
    <source>
        <dbReference type="ARBA" id="ARBA00023229"/>
    </source>
</evidence>
<feature type="binding site" evidence="9">
    <location>
        <position position="9"/>
    </location>
    <ligand>
        <name>NADPH</name>
        <dbReference type="ChEBI" id="CHEBI:57783"/>
    </ligand>
</feature>
<comment type="catalytic activity">
    <reaction evidence="8">
        <text>2-C-methyl-D-erythritol 4-phosphate + NADP(+) = 1-deoxy-D-xylulose 5-phosphate + NADPH + H(+)</text>
        <dbReference type="Rhea" id="RHEA:13717"/>
        <dbReference type="ChEBI" id="CHEBI:15378"/>
        <dbReference type="ChEBI" id="CHEBI:57783"/>
        <dbReference type="ChEBI" id="CHEBI:57792"/>
        <dbReference type="ChEBI" id="CHEBI:58262"/>
        <dbReference type="ChEBI" id="CHEBI:58349"/>
        <dbReference type="EC" id="1.1.1.267"/>
    </reaction>
    <physiologicalReaction direction="right-to-left" evidence="8">
        <dbReference type="Rhea" id="RHEA:13719"/>
    </physiologicalReaction>
</comment>
<evidence type="ECO:0000313" key="14">
    <source>
        <dbReference type="EMBL" id="TQL57302.1"/>
    </source>
</evidence>
<feature type="binding site" evidence="9">
    <location>
        <position position="156"/>
    </location>
    <ligand>
        <name>1-deoxy-D-xylulose 5-phosphate</name>
        <dbReference type="ChEBI" id="CHEBI:57792"/>
    </ligand>
</feature>
<feature type="binding site" evidence="9">
    <location>
        <position position="157"/>
    </location>
    <ligand>
        <name>1-deoxy-D-xylulose 5-phosphate</name>
        <dbReference type="ChEBI" id="CHEBI:57792"/>
    </ligand>
</feature>
<dbReference type="Pfam" id="PF08436">
    <property type="entry name" value="DXP_redisom_C"/>
    <property type="match status" value="1"/>
</dbReference>
<dbReference type="PANTHER" id="PTHR30525:SF0">
    <property type="entry name" value="1-DEOXY-D-XYLULOSE 5-PHOSPHATE REDUCTOISOMERASE, CHLOROPLASTIC"/>
    <property type="match status" value="1"/>
</dbReference>
<keyword evidence="3 9" id="KW-0479">Metal-binding</keyword>
<dbReference type="EMBL" id="VFOR01000003">
    <property type="protein sequence ID" value="TQL57302.1"/>
    <property type="molecule type" value="Genomic_DNA"/>
</dbReference>
<accession>A0A542ZAD1</accession>
<feature type="binding site" evidence="9">
    <location>
        <position position="131"/>
    </location>
    <ligand>
        <name>NADPH</name>
        <dbReference type="ChEBI" id="CHEBI:57783"/>
    </ligand>
</feature>
<dbReference type="Pfam" id="PF02670">
    <property type="entry name" value="DXP_reductoisom"/>
    <property type="match status" value="1"/>
</dbReference>
<feature type="binding site" evidence="9">
    <location>
        <position position="181"/>
    </location>
    <ligand>
        <name>1-deoxy-D-xylulose 5-phosphate</name>
        <dbReference type="ChEBI" id="CHEBI:57792"/>
    </ligand>
</feature>
<dbReference type="PIRSF" id="PIRSF006205">
    <property type="entry name" value="Dxp_reductismrs"/>
    <property type="match status" value="1"/>
</dbReference>
<dbReference type="SUPFAM" id="SSF55347">
    <property type="entry name" value="Glyceraldehyde-3-phosphate dehydrogenase-like, C-terminal domain"/>
    <property type="match status" value="1"/>
</dbReference>
<keyword evidence="5 9" id="KW-0560">Oxidoreductase</keyword>
<comment type="function">
    <text evidence="9">Catalyzes the NADPH-dependent rearrangement and reduction of 1-deoxy-D-xylulose-5-phosphate (DXP) to 2-C-methyl-D-erythritol 4-phosphate (MEP).</text>
</comment>
<dbReference type="UniPathway" id="UPA00056">
    <property type="reaction ID" value="UER00092"/>
</dbReference>
<evidence type="ECO:0000313" key="15">
    <source>
        <dbReference type="Proteomes" id="UP000316196"/>
    </source>
</evidence>
<evidence type="ECO:0000259" key="12">
    <source>
        <dbReference type="Pfam" id="PF08436"/>
    </source>
</evidence>
<comment type="cofactor">
    <cofactor evidence="9">
        <name>Mg(2+)</name>
        <dbReference type="ChEBI" id="CHEBI:18420"/>
    </cofactor>
    <cofactor evidence="9">
        <name>Mn(2+)</name>
        <dbReference type="ChEBI" id="CHEBI:29035"/>
    </cofactor>
</comment>
<dbReference type="SUPFAM" id="SSF69055">
    <property type="entry name" value="1-deoxy-D-xylulose-5-phosphate reductoisomerase, C-terminal domain"/>
    <property type="match status" value="1"/>
</dbReference>
<evidence type="ECO:0000256" key="3">
    <source>
        <dbReference type="ARBA" id="ARBA00022723"/>
    </source>
</evidence>
<dbReference type="GO" id="GO:0070402">
    <property type="term" value="F:NADPH binding"/>
    <property type="evidence" value="ECO:0007669"/>
    <property type="project" value="InterPro"/>
</dbReference>
<evidence type="ECO:0000256" key="6">
    <source>
        <dbReference type="ARBA" id="ARBA00023211"/>
    </source>
</evidence>
<dbReference type="InterPro" id="IPR036169">
    <property type="entry name" value="DXPR_C_sf"/>
</dbReference>
<evidence type="ECO:0000256" key="5">
    <source>
        <dbReference type="ARBA" id="ARBA00023002"/>
    </source>
</evidence>
<feature type="region of interest" description="Disordered" evidence="10">
    <location>
        <begin position="365"/>
        <end position="391"/>
    </location>
</feature>
<dbReference type="InterPro" id="IPR026877">
    <property type="entry name" value="DXPR_C"/>
</dbReference>
<dbReference type="InterPro" id="IPR013644">
    <property type="entry name" value="DXP_reductoisomerase_C"/>
</dbReference>
<dbReference type="GO" id="GO:0030604">
    <property type="term" value="F:1-deoxy-D-xylulose-5-phosphate reductoisomerase activity"/>
    <property type="evidence" value="ECO:0007669"/>
    <property type="project" value="UniProtKB-UniRule"/>
</dbReference>
<feature type="binding site" evidence="9">
    <location>
        <position position="132"/>
    </location>
    <ligand>
        <name>1-deoxy-D-xylulose 5-phosphate</name>
        <dbReference type="ChEBI" id="CHEBI:57792"/>
    </ligand>
</feature>
<keyword evidence="14" id="KW-0413">Isomerase</keyword>
<dbReference type="PANTHER" id="PTHR30525">
    <property type="entry name" value="1-DEOXY-D-XYLULOSE 5-PHOSPHATE REDUCTOISOMERASE"/>
    <property type="match status" value="1"/>
</dbReference>
<dbReference type="Pfam" id="PF13288">
    <property type="entry name" value="DXPR_C"/>
    <property type="match status" value="1"/>
</dbReference>
<comment type="caution">
    <text evidence="14">The sequence shown here is derived from an EMBL/GenBank/DDBJ whole genome shotgun (WGS) entry which is preliminary data.</text>
</comment>
<sequence>MVILGSTGSIGTQALEVVGERRDDFRVTALAAGGSDTDLLARQILDHAPDVVAVARPTVVQDLQLALYAQAQQRGWNRGDVRLPRITAGPDAAGEVAALPCDVVLNGITGAAGLDATLATLAAGTTLALANKESLVIGGSLVTDAAAPGQLVPVDSEHSAIAQCLRAGRRDEVSRIILTASGGPFRGRSRDELVSVTPEQAMQHPTWSMGRVVTINSATLMNKGLELLEAGLLFNMPLDDVHVTVHPQSIVHSMVEFIDGSTIVQASPPSMKIPIALGLSWPGRVTAADVPCDWTTAAAWTFEPLDDEAFPAVRLARRVGKAAGTAPAVYNGANEVLVDAFCGGRIGFCDIVDTVSRIVDEHLGDAPEHTTAPGPTPDLHLPGARHTEEHTRDDVLAADAWARHRAGELTGTAQGAAGENTRK</sequence>
<evidence type="ECO:0000256" key="9">
    <source>
        <dbReference type="HAMAP-Rule" id="MF_00183"/>
    </source>
</evidence>
<evidence type="ECO:0000259" key="11">
    <source>
        <dbReference type="Pfam" id="PF02670"/>
    </source>
</evidence>
<dbReference type="InterPro" id="IPR036291">
    <property type="entry name" value="NAD(P)-bd_dom_sf"/>
</dbReference>
<feature type="binding site" evidence="9">
    <location>
        <position position="33"/>
    </location>
    <ligand>
        <name>NADPH</name>
        <dbReference type="ChEBI" id="CHEBI:57783"/>
    </ligand>
</feature>
<dbReference type="GO" id="GO:0051484">
    <property type="term" value="P:isopentenyl diphosphate biosynthetic process, methylerythritol 4-phosphate pathway involved in terpenoid biosynthetic process"/>
    <property type="evidence" value="ECO:0007669"/>
    <property type="project" value="TreeGrafter"/>
</dbReference>
<feature type="domain" description="1-deoxy-D-xylulose 5-phosphate reductoisomerase C-terminal" evidence="12">
    <location>
        <begin position="151"/>
        <end position="234"/>
    </location>
</feature>
<reference evidence="14 15" key="1">
    <citation type="submission" date="2019-06" db="EMBL/GenBank/DDBJ databases">
        <title>Sequencing the genomes of 1000 actinobacteria strains.</title>
        <authorList>
            <person name="Klenk H.-P."/>
        </authorList>
    </citation>
    <scope>NUCLEOTIDE SEQUENCE [LARGE SCALE GENOMIC DNA]</scope>
    <source>
        <strain evidence="14 15">DSM 8251</strain>
    </source>
</reference>
<feature type="binding site" evidence="9">
    <location>
        <position position="157"/>
    </location>
    <ligand>
        <name>Mn(2+)</name>
        <dbReference type="ChEBI" id="CHEBI:29035"/>
    </ligand>
</feature>
<feature type="binding site" evidence="9">
    <location>
        <position position="223"/>
    </location>
    <ligand>
        <name>1-deoxy-D-xylulose 5-phosphate</name>
        <dbReference type="ChEBI" id="CHEBI:57792"/>
    </ligand>
</feature>
<evidence type="ECO:0000256" key="1">
    <source>
        <dbReference type="ARBA" id="ARBA00005094"/>
    </source>
</evidence>
<keyword evidence="9" id="KW-0460">Magnesium</keyword>
<dbReference type="HAMAP" id="MF_00183">
    <property type="entry name" value="DXP_reductoisom"/>
    <property type="match status" value="1"/>
</dbReference>
<dbReference type="GO" id="GO:0030145">
    <property type="term" value="F:manganese ion binding"/>
    <property type="evidence" value="ECO:0007669"/>
    <property type="project" value="TreeGrafter"/>
</dbReference>
<feature type="binding site" evidence="9">
    <location>
        <position position="8"/>
    </location>
    <ligand>
        <name>NADPH</name>
        <dbReference type="ChEBI" id="CHEBI:57783"/>
    </ligand>
</feature>
<feature type="binding site" evidence="9">
    <location>
        <position position="7"/>
    </location>
    <ligand>
        <name>NADPH</name>
        <dbReference type="ChEBI" id="CHEBI:57783"/>
    </ligand>
</feature>
<dbReference type="Proteomes" id="UP000316196">
    <property type="component" value="Unassembled WGS sequence"/>
</dbReference>
<comment type="similarity">
    <text evidence="2 9">Belongs to the DXR family.</text>
</comment>
<feature type="binding site" evidence="9">
    <location>
        <position position="226"/>
    </location>
    <ligand>
        <name>Mn(2+)</name>
        <dbReference type="ChEBI" id="CHEBI:29035"/>
    </ligand>
</feature>
<feature type="binding site" evidence="9">
    <location>
        <position position="222"/>
    </location>
    <ligand>
        <name>1-deoxy-D-xylulose 5-phosphate</name>
        <dbReference type="ChEBI" id="CHEBI:57792"/>
    </ligand>
</feature>
<dbReference type="InterPro" id="IPR013512">
    <property type="entry name" value="DXP_reductoisomerase_N"/>
</dbReference>
<evidence type="ECO:0000256" key="4">
    <source>
        <dbReference type="ARBA" id="ARBA00022857"/>
    </source>
</evidence>
<comment type="caution">
    <text evidence="9">Lacks conserved residue(s) required for the propagation of feature annotation.</text>
</comment>
<evidence type="ECO:0000256" key="8">
    <source>
        <dbReference type="ARBA" id="ARBA00048543"/>
    </source>
</evidence>
<organism evidence="14 15">
    <name type="scientific">Propioniferax innocua</name>
    <dbReference type="NCBI Taxonomy" id="1753"/>
    <lineage>
        <taxon>Bacteria</taxon>
        <taxon>Bacillati</taxon>
        <taxon>Actinomycetota</taxon>
        <taxon>Actinomycetes</taxon>
        <taxon>Propionibacteriales</taxon>
        <taxon>Propionibacteriaceae</taxon>
        <taxon>Propioniferax</taxon>
    </lineage>
</organism>
<feature type="binding site" evidence="9">
    <location>
        <position position="10"/>
    </location>
    <ligand>
        <name>NADPH</name>
        <dbReference type="ChEBI" id="CHEBI:57783"/>
    </ligand>
</feature>
<feature type="domain" description="1-deoxy-D-xylulose 5-phosphate reductoisomerase N-terminal" evidence="11">
    <location>
        <begin position="1"/>
        <end position="139"/>
    </location>
</feature>
<evidence type="ECO:0000256" key="10">
    <source>
        <dbReference type="SAM" id="MobiDB-lite"/>
    </source>
</evidence>
<keyword evidence="7 9" id="KW-0414">Isoprene biosynthesis</keyword>
<feature type="binding site" evidence="9">
    <location>
        <position position="210"/>
    </location>
    <ligand>
        <name>NADPH</name>
        <dbReference type="ChEBI" id="CHEBI:57783"/>
    </ligand>
</feature>
<keyword evidence="4 9" id="KW-0521">NADP</keyword>
<dbReference type="EC" id="1.1.1.267" evidence="9"/>
<dbReference type="Gene3D" id="3.40.50.720">
    <property type="entry name" value="NAD(P)-binding Rossmann-like Domain"/>
    <property type="match status" value="1"/>
</dbReference>
<gene>
    <name evidence="9" type="primary">dxr</name>
    <name evidence="14" type="ORF">FB460_2378</name>
</gene>
<feature type="binding site" evidence="9">
    <location>
        <position position="226"/>
    </location>
    <ligand>
        <name>1-deoxy-D-xylulose 5-phosphate</name>
        <dbReference type="ChEBI" id="CHEBI:57792"/>
    </ligand>
</feature>
<protein>
    <recommendedName>
        <fullName evidence="9">1-deoxy-D-xylulose 5-phosphate reductoisomerase</fullName>
        <shortName evidence="9">DXP reductoisomerase</shortName>
        <ecNumber evidence="9">1.1.1.267</ecNumber>
    </recommendedName>
    <alternativeName>
        <fullName evidence="9">1-deoxyxylulose-5-phosphate reductoisomerase</fullName>
    </alternativeName>
    <alternativeName>
        <fullName evidence="9">2-C-methyl-D-erythritol 4-phosphate synthase</fullName>
    </alternativeName>
</protein>
<dbReference type="NCBIfam" id="TIGR00243">
    <property type="entry name" value="Dxr"/>
    <property type="match status" value="1"/>
</dbReference>
<keyword evidence="6 9" id="KW-0464">Manganese</keyword>
<keyword evidence="15" id="KW-1185">Reference proteome</keyword>
<feature type="binding site" evidence="9">
    <location>
        <position position="204"/>
    </location>
    <ligand>
        <name>1-deoxy-D-xylulose 5-phosphate</name>
        <dbReference type="ChEBI" id="CHEBI:57792"/>
    </ligand>
</feature>
<dbReference type="GO" id="GO:0016853">
    <property type="term" value="F:isomerase activity"/>
    <property type="evidence" value="ECO:0007669"/>
    <property type="project" value="UniProtKB-KW"/>
</dbReference>